<dbReference type="EMBL" id="LN609528">
    <property type="protein sequence ID" value="CEF62326.1"/>
    <property type="molecule type" value="Genomic_DNA"/>
</dbReference>
<dbReference type="InterPro" id="IPR042089">
    <property type="entry name" value="Peptidase_M13_dom_2"/>
</dbReference>
<dbReference type="AlphaFoldDB" id="A0A090KY28"/>
<dbReference type="GeneID" id="36374691"/>
<dbReference type="GO" id="GO:0004222">
    <property type="term" value="F:metalloendopeptidase activity"/>
    <property type="evidence" value="ECO:0007669"/>
    <property type="project" value="InterPro"/>
</dbReference>
<feature type="signal peptide" evidence="1">
    <location>
        <begin position="1"/>
        <end position="18"/>
    </location>
</feature>
<keyword evidence="1" id="KW-0732">Signal</keyword>
<dbReference type="PANTHER" id="PTHR11733:SF237">
    <property type="entry name" value="NEPRILYSIN-LIKE 4"/>
    <property type="match status" value="1"/>
</dbReference>
<dbReference type="WormBase" id="SRAE_1000059900">
    <property type="protein sequence ID" value="SRP04470"/>
    <property type="gene ID" value="WBGene00257196"/>
</dbReference>
<organism evidence="3">
    <name type="scientific">Strongyloides ratti</name>
    <name type="common">Parasitic roundworm</name>
    <dbReference type="NCBI Taxonomy" id="34506"/>
    <lineage>
        <taxon>Eukaryota</taxon>
        <taxon>Metazoa</taxon>
        <taxon>Ecdysozoa</taxon>
        <taxon>Nematoda</taxon>
        <taxon>Chromadorea</taxon>
        <taxon>Rhabditida</taxon>
        <taxon>Tylenchina</taxon>
        <taxon>Panagrolaimomorpha</taxon>
        <taxon>Strongyloidoidea</taxon>
        <taxon>Strongyloididae</taxon>
        <taxon>Strongyloides</taxon>
    </lineage>
</organism>
<proteinExistence type="predicted"/>
<dbReference type="GO" id="GO:0016485">
    <property type="term" value="P:protein processing"/>
    <property type="evidence" value="ECO:0007669"/>
    <property type="project" value="TreeGrafter"/>
</dbReference>
<dbReference type="SUPFAM" id="SSF55486">
    <property type="entry name" value="Metalloproteases ('zincins'), catalytic domain"/>
    <property type="match status" value="2"/>
</dbReference>
<dbReference type="PANTHER" id="PTHR11733">
    <property type="entry name" value="ZINC METALLOPROTEASE FAMILY M13 NEPRILYSIN-RELATED"/>
    <property type="match status" value="1"/>
</dbReference>
<gene>
    <name evidence="3 5 6" type="ORF">SRAE_1000059900</name>
</gene>
<evidence type="ECO:0000259" key="2">
    <source>
        <dbReference type="Pfam" id="PF01431"/>
    </source>
</evidence>
<dbReference type="PROSITE" id="PS51885">
    <property type="entry name" value="NEPRILYSIN"/>
    <property type="match status" value="1"/>
</dbReference>
<dbReference type="STRING" id="34506.A0A090KY28"/>
<dbReference type="PRINTS" id="PR00786">
    <property type="entry name" value="NEPRILYSIN"/>
</dbReference>
<dbReference type="CTD" id="36374691"/>
<dbReference type="OrthoDB" id="6475849at2759"/>
<evidence type="ECO:0000313" key="6">
    <source>
        <dbReference type="WormBase" id="SRAE_1000059900"/>
    </source>
</evidence>
<dbReference type="Gene3D" id="1.10.1380.10">
    <property type="entry name" value="Neutral endopeptidase , domain2"/>
    <property type="match status" value="2"/>
</dbReference>
<dbReference type="RefSeq" id="XP_024501528.1">
    <property type="nucleotide sequence ID" value="XM_024647451.1"/>
</dbReference>
<keyword evidence="4" id="KW-1185">Reference proteome</keyword>
<dbReference type="WBParaSite" id="SRAE_1000059900.1">
    <property type="protein sequence ID" value="SRAE_1000059900.1"/>
    <property type="gene ID" value="WBGene00257196"/>
</dbReference>
<evidence type="ECO:0000313" key="3">
    <source>
        <dbReference type="EMBL" id="CEF62326.1"/>
    </source>
</evidence>
<sequence length="480" mass="56535">MKSFLLLINIFLVSIFLASKLCISRNVGKNYYQIDVKLSEKSLSKYLSLSHDPCKDFYNFSCEGWIYGKHLENIFGESEDLSDIQDFNSFLSEGVTKRKYDDQLKIIKTISDMYRKCLTMEVELQQICLIKILRFGYYAYASYYIHKLENNIKIKYSYKIVENIFKNVAHEFKLLLEERKDLFDKYTIKNYLNKINKLKINRRYHKYLGNLSFMEKCYNYFKFSHYDSPEKMMENIDNYQFAIPDNDKKFKKICVNYIVNLQIYEYDIDDLVSNVAHYHLSLNNIIINPIALKEPCFSPKFPMSLNYGCIGTIIGHEIIHAFDLLGMNYDIKGNINQNMTNKDSRKKYKDKSNCLSMQYTNESLKDFGSNRRKFLILNENIADNGGIKISHRAYMKYLESIGGSEPKIPGFETLTEEQLFFINFARFFCTLKRSYDNVGPHFPGNIRIKNTLSNYLPFSKAYNCKVGSKMNPINKCEVWL</sequence>
<reference evidence="3 4" key="1">
    <citation type="submission" date="2014-09" db="EMBL/GenBank/DDBJ databases">
        <authorList>
            <person name="Martin A.A."/>
        </authorList>
    </citation>
    <scope>NUCLEOTIDE SEQUENCE</scope>
    <source>
        <strain evidence="4">ED321</strain>
        <strain evidence="3">ED321 Heterogonic</strain>
    </source>
</reference>
<evidence type="ECO:0000313" key="4">
    <source>
        <dbReference type="Proteomes" id="UP000035682"/>
    </source>
</evidence>
<dbReference type="Gene3D" id="3.40.390.10">
    <property type="entry name" value="Collagenase (Catalytic Domain)"/>
    <property type="match status" value="2"/>
</dbReference>
<evidence type="ECO:0000313" key="5">
    <source>
        <dbReference type="WBParaSite" id="SRAE_1000059900.1"/>
    </source>
</evidence>
<protein>
    <submittedName>
        <fullName evidence="3 5">Phosphate-regulating neutral endopeptidase</fullName>
    </submittedName>
</protein>
<reference evidence="5" key="2">
    <citation type="submission" date="2020-12" db="UniProtKB">
        <authorList>
            <consortium name="WormBaseParasite"/>
        </authorList>
    </citation>
    <scope>IDENTIFICATION</scope>
</reference>
<evidence type="ECO:0000256" key="1">
    <source>
        <dbReference type="SAM" id="SignalP"/>
    </source>
</evidence>
<dbReference type="Pfam" id="PF01431">
    <property type="entry name" value="Peptidase_M13"/>
    <property type="match status" value="1"/>
</dbReference>
<feature type="domain" description="Peptidase M13 C-terminal" evidence="2">
    <location>
        <begin position="276"/>
        <end position="478"/>
    </location>
</feature>
<name>A0A090KY28_STRRB</name>
<dbReference type="InterPro" id="IPR024079">
    <property type="entry name" value="MetalloPept_cat_dom_sf"/>
</dbReference>
<dbReference type="GO" id="GO:0005886">
    <property type="term" value="C:plasma membrane"/>
    <property type="evidence" value="ECO:0007669"/>
    <property type="project" value="TreeGrafter"/>
</dbReference>
<dbReference type="InterPro" id="IPR018497">
    <property type="entry name" value="Peptidase_M13_C"/>
</dbReference>
<dbReference type="InterPro" id="IPR000718">
    <property type="entry name" value="Peptidase_M13"/>
</dbReference>
<dbReference type="Proteomes" id="UP000035682">
    <property type="component" value="Unplaced"/>
</dbReference>
<dbReference type="OMA" id="INEADWI"/>
<accession>A0A090KY28</accession>
<feature type="chain" id="PRO_5015030212" evidence="1">
    <location>
        <begin position="19"/>
        <end position="480"/>
    </location>
</feature>